<dbReference type="Proteomes" id="UP000190135">
    <property type="component" value="Unassembled WGS sequence"/>
</dbReference>
<dbReference type="GO" id="GO:0010181">
    <property type="term" value="F:FMN binding"/>
    <property type="evidence" value="ECO:0007669"/>
    <property type="project" value="InterPro"/>
</dbReference>
<dbReference type="OrthoDB" id="9783347at2"/>
<evidence type="ECO:0000256" key="2">
    <source>
        <dbReference type="ARBA" id="ARBA00022630"/>
    </source>
</evidence>
<dbReference type="Pfam" id="PF01613">
    <property type="entry name" value="Flavin_Reduct"/>
    <property type="match status" value="1"/>
</dbReference>
<gene>
    <name evidence="7" type="ORF">SAMN05428963_110158</name>
</gene>
<keyword evidence="8" id="KW-1185">Reference proteome</keyword>
<evidence type="ECO:0000259" key="6">
    <source>
        <dbReference type="SMART" id="SM00903"/>
    </source>
</evidence>
<dbReference type="AlphaFoldDB" id="A0A1T4SG48"/>
<feature type="domain" description="Flavin reductase like" evidence="6">
    <location>
        <begin position="19"/>
        <end position="176"/>
    </location>
</feature>
<protein>
    <submittedName>
        <fullName evidence="7">NADH-FMN oxidoreductase RutF, flavin reductase (DIM6/NTAB) family</fullName>
    </submittedName>
</protein>
<dbReference type="PANTHER" id="PTHR33798:SF5">
    <property type="entry name" value="FLAVIN REDUCTASE LIKE DOMAIN-CONTAINING PROTEIN"/>
    <property type="match status" value="1"/>
</dbReference>
<dbReference type="InterPro" id="IPR012349">
    <property type="entry name" value="Split_barrel_FMN-bd"/>
</dbReference>
<comment type="cofactor">
    <cofactor evidence="1">
        <name>FMN</name>
        <dbReference type="ChEBI" id="CHEBI:58210"/>
    </cofactor>
</comment>
<accession>A0A1T4SG48</accession>
<evidence type="ECO:0000256" key="4">
    <source>
        <dbReference type="ARBA" id="ARBA00038054"/>
    </source>
</evidence>
<dbReference type="GO" id="GO:0016646">
    <property type="term" value="F:oxidoreductase activity, acting on the CH-NH group of donors, NAD or NADP as acceptor"/>
    <property type="evidence" value="ECO:0007669"/>
    <property type="project" value="UniProtKB-ARBA"/>
</dbReference>
<dbReference type="SUPFAM" id="SSF50475">
    <property type="entry name" value="FMN-binding split barrel"/>
    <property type="match status" value="1"/>
</dbReference>
<evidence type="ECO:0000256" key="1">
    <source>
        <dbReference type="ARBA" id="ARBA00001917"/>
    </source>
</evidence>
<evidence type="ECO:0000256" key="3">
    <source>
        <dbReference type="ARBA" id="ARBA00022643"/>
    </source>
</evidence>
<name>A0A1T4SG48_9HYPH</name>
<dbReference type="Gene3D" id="2.30.110.10">
    <property type="entry name" value="Electron Transport, Fmn-binding Protein, Chain A"/>
    <property type="match status" value="1"/>
</dbReference>
<dbReference type="InterPro" id="IPR002563">
    <property type="entry name" value="Flavin_Rdtase-like_dom"/>
</dbReference>
<evidence type="ECO:0000313" key="8">
    <source>
        <dbReference type="Proteomes" id="UP000190135"/>
    </source>
</evidence>
<dbReference type="PANTHER" id="PTHR33798">
    <property type="entry name" value="FLAVOPROTEIN OXYGENASE"/>
    <property type="match status" value="1"/>
</dbReference>
<sequence length="211" mass="22985">MLLDFATLPATSRYKLLTATVLPRPIAWVTTLGEEGQVNAAPFSFFNVFSEEPALIILGLQHHPDGSPKDTTRNIHARGEFVVNIVSEELLPAMIGTAAAYPPGKSETAALGLAVEPGARIATPRIAAAPVALECRRHTTIAFGDHREILIGEVLALHAREGLIDPVTHRVEWDDDYPVGRLFADRYSRTRESDRHSIPPAPQEPGFSSHS</sequence>
<proteinExistence type="inferred from homology"/>
<dbReference type="SMART" id="SM00903">
    <property type="entry name" value="Flavin_Reduct"/>
    <property type="match status" value="1"/>
</dbReference>
<dbReference type="EMBL" id="FUXL01000010">
    <property type="protein sequence ID" value="SKA27133.1"/>
    <property type="molecule type" value="Genomic_DNA"/>
</dbReference>
<keyword evidence="3" id="KW-0288">FMN</keyword>
<organism evidence="7 8">
    <name type="scientific">Consotaella salsifontis</name>
    <dbReference type="NCBI Taxonomy" id="1365950"/>
    <lineage>
        <taxon>Bacteria</taxon>
        <taxon>Pseudomonadati</taxon>
        <taxon>Pseudomonadota</taxon>
        <taxon>Alphaproteobacteria</taxon>
        <taxon>Hyphomicrobiales</taxon>
        <taxon>Aurantimonadaceae</taxon>
        <taxon>Consotaella</taxon>
    </lineage>
</organism>
<comment type="similarity">
    <text evidence="4">Belongs to the flavoredoxin family.</text>
</comment>
<feature type="region of interest" description="Disordered" evidence="5">
    <location>
        <begin position="190"/>
        <end position="211"/>
    </location>
</feature>
<keyword evidence="2" id="KW-0285">Flavoprotein</keyword>
<evidence type="ECO:0000313" key="7">
    <source>
        <dbReference type="EMBL" id="SKA27133.1"/>
    </source>
</evidence>
<evidence type="ECO:0000256" key="5">
    <source>
        <dbReference type="SAM" id="MobiDB-lite"/>
    </source>
</evidence>
<reference evidence="7 8" key="1">
    <citation type="submission" date="2017-02" db="EMBL/GenBank/DDBJ databases">
        <authorList>
            <person name="Peterson S.W."/>
        </authorList>
    </citation>
    <scope>NUCLEOTIDE SEQUENCE [LARGE SCALE GENOMIC DNA]</scope>
    <source>
        <strain evidence="7 8">USBA 369</strain>
    </source>
</reference>
<dbReference type="STRING" id="1365950.SAMN05428963_110158"/>
<dbReference type="RefSeq" id="WP_078709256.1">
    <property type="nucleotide sequence ID" value="NZ_FUXL01000010.1"/>
</dbReference>